<accession>A0A0B6Y8D4</accession>
<evidence type="ECO:0008006" key="2">
    <source>
        <dbReference type="Google" id="ProtNLM"/>
    </source>
</evidence>
<sequence>EKHEMISCSKLVVIFMSQLYSESHEMAMEYSLMKDKSVVVAAHASMAWPPENYFRCNHYIQQLPRVFVETVANTDGVADLITLMDQIL</sequence>
<protein>
    <recommendedName>
        <fullName evidence="2">TIR domain-containing protein</fullName>
    </recommendedName>
</protein>
<name>A0A0B6Y8D4_9EUPU</name>
<feature type="non-terminal residue" evidence="1">
    <location>
        <position position="1"/>
    </location>
</feature>
<organism evidence="1">
    <name type="scientific">Arion vulgaris</name>
    <dbReference type="NCBI Taxonomy" id="1028688"/>
    <lineage>
        <taxon>Eukaryota</taxon>
        <taxon>Metazoa</taxon>
        <taxon>Spiralia</taxon>
        <taxon>Lophotrochozoa</taxon>
        <taxon>Mollusca</taxon>
        <taxon>Gastropoda</taxon>
        <taxon>Heterobranchia</taxon>
        <taxon>Euthyneura</taxon>
        <taxon>Panpulmonata</taxon>
        <taxon>Eupulmonata</taxon>
        <taxon>Stylommatophora</taxon>
        <taxon>Helicina</taxon>
        <taxon>Arionoidea</taxon>
        <taxon>Arionidae</taxon>
        <taxon>Arion</taxon>
    </lineage>
</organism>
<gene>
    <name evidence="1" type="primary">ORF17329</name>
</gene>
<evidence type="ECO:0000313" key="1">
    <source>
        <dbReference type="EMBL" id="CEK52592.1"/>
    </source>
</evidence>
<dbReference type="EMBL" id="HACG01005727">
    <property type="protein sequence ID" value="CEK52592.1"/>
    <property type="molecule type" value="Transcribed_RNA"/>
</dbReference>
<feature type="non-terminal residue" evidence="1">
    <location>
        <position position="88"/>
    </location>
</feature>
<reference evidence="1" key="1">
    <citation type="submission" date="2014-12" db="EMBL/GenBank/DDBJ databases">
        <title>Insight into the proteome of Arion vulgaris.</title>
        <authorList>
            <person name="Aradska J."/>
            <person name="Bulat T."/>
            <person name="Smidak R."/>
            <person name="Sarate P."/>
            <person name="Gangsoo J."/>
            <person name="Sialana F."/>
            <person name="Bilban M."/>
            <person name="Lubec G."/>
        </authorList>
    </citation>
    <scope>NUCLEOTIDE SEQUENCE</scope>
    <source>
        <tissue evidence="1">Skin</tissue>
    </source>
</reference>
<proteinExistence type="predicted"/>
<dbReference type="AlphaFoldDB" id="A0A0B6Y8D4"/>